<dbReference type="GO" id="GO:0016787">
    <property type="term" value="F:hydrolase activity"/>
    <property type="evidence" value="ECO:0007669"/>
    <property type="project" value="InterPro"/>
</dbReference>
<dbReference type="AlphaFoldDB" id="A0A849P692"/>
<keyword evidence="3" id="KW-1185">Reference proteome</keyword>
<dbReference type="Gene3D" id="3.40.50.1820">
    <property type="entry name" value="alpha/beta hydrolase"/>
    <property type="match status" value="1"/>
</dbReference>
<sequence length="233" mass="25592">MSVFAIEHALQPQGGAIAQLFIIFADTSRNKNVELFFQHIAKTFREAAIILATPSGALLHHKALLEEQTLNDEEVRALVNTHKQDIQGFIKAFQAQLKIEPIATALVGVGQLGSLVLELAKLEQPLAGRIISFGSRFAELPNRVMSLEQTIHLLHASKDKLVPVSHTVTAQQAIAMCEGDATIDVAHLPETSFDEELMKQMVQRLLTCVPLRYWKEAQGGGAEVASTEDETLH</sequence>
<protein>
    <recommendedName>
        <fullName evidence="1">Phospholipase/carboxylesterase/thioesterase domain-containing protein</fullName>
    </recommendedName>
</protein>
<accession>A0A849P692</accession>
<comment type="caution">
    <text evidence="2">The sequence shown here is derived from an EMBL/GenBank/DDBJ whole genome shotgun (WGS) entry which is preliminary data.</text>
</comment>
<dbReference type="InterPro" id="IPR003140">
    <property type="entry name" value="PLipase/COase/thioEstase"/>
</dbReference>
<reference evidence="2 3" key="1">
    <citation type="submission" date="2020-05" db="EMBL/GenBank/DDBJ databases">
        <authorList>
            <person name="Niu N."/>
        </authorList>
    </citation>
    <scope>NUCLEOTIDE SEQUENCE [LARGE SCALE GENOMIC DNA]</scope>
    <source>
        <strain evidence="2 3">3340-03</strain>
    </source>
</reference>
<dbReference type="Proteomes" id="UP000537862">
    <property type="component" value="Unassembled WGS sequence"/>
</dbReference>
<proteinExistence type="predicted"/>
<evidence type="ECO:0000259" key="1">
    <source>
        <dbReference type="Pfam" id="PF02230"/>
    </source>
</evidence>
<dbReference type="RefSeq" id="WP_171679962.1">
    <property type="nucleotide sequence ID" value="NZ_JABGBN010000002.1"/>
</dbReference>
<evidence type="ECO:0000313" key="3">
    <source>
        <dbReference type="Proteomes" id="UP000537862"/>
    </source>
</evidence>
<organism evidence="2 3">
    <name type="scientific">Pelistega suis</name>
    <dbReference type="NCBI Taxonomy" id="1631957"/>
    <lineage>
        <taxon>Bacteria</taxon>
        <taxon>Pseudomonadati</taxon>
        <taxon>Pseudomonadota</taxon>
        <taxon>Betaproteobacteria</taxon>
        <taxon>Burkholderiales</taxon>
        <taxon>Alcaligenaceae</taxon>
        <taxon>Pelistega</taxon>
    </lineage>
</organism>
<name>A0A849P692_9BURK</name>
<dbReference type="Pfam" id="PF02230">
    <property type="entry name" value="Abhydrolase_2"/>
    <property type="match status" value="1"/>
</dbReference>
<dbReference type="InterPro" id="IPR029058">
    <property type="entry name" value="AB_hydrolase_fold"/>
</dbReference>
<feature type="domain" description="Phospholipase/carboxylesterase/thioesterase" evidence="1">
    <location>
        <begin position="73"/>
        <end position="204"/>
    </location>
</feature>
<dbReference type="EMBL" id="JABGBN010000002">
    <property type="protein sequence ID" value="NOL51265.1"/>
    <property type="molecule type" value="Genomic_DNA"/>
</dbReference>
<gene>
    <name evidence="2" type="ORF">HKX39_03635</name>
</gene>
<evidence type="ECO:0000313" key="2">
    <source>
        <dbReference type="EMBL" id="NOL51265.1"/>
    </source>
</evidence>